<dbReference type="Gene3D" id="3.30.565.40">
    <property type="entry name" value="Fervidobacterium nodosum Rt17-B1 like"/>
    <property type="match status" value="1"/>
</dbReference>
<gene>
    <name evidence="2" type="ordered locus">Clocel_3320</name>
</gene>
<sequence length="301" mass="33630">MNKKLLLITLISTSIIIAGCTNKQVTSETVTTSNESTSNNTNNGEASTVDDVNTNTNNDNSNENSNNKVPIQVNHYEITPAVYTDKNVKINYPQINNLSDINNQNTINQLIKDGALSYIKNGVDDALNLELKYTITLTNSELLSIQYSGLASNKNAAHPNDIFYTTNIDINNGKILRLSDLITIDENFIEAIKKGEYKGKFFDLVHDNTSEEGKKYLPLLMDYINQTDTKTLIKELNQSYYTESGKTPPSSAYYLTKDSIGISLSIPFAIGDHAEFEIKYKDIPNTIITENAIWKSLLNYN</sequence>
<evidence type="ECO:0000313" key="2">
    <source>
        <dbReference type="EMBL" id="ADL53000.1"/>
    </source>
</evidence>
<protein>
    <recommendedName>
        <fullName evidence="4">Deacetylase PdaC domain-containing protein</fullName>
    </recommendedName>
</protein>
<evidence type="ECO:0000313" key="3">
    <source>
        <dbReference type="Proteomes" id="UP000002730"/>
    </source>
</evidence>
<evidence type="ECO:0000256" key="1">
    <source>
        <dbReference type="SAM" id="MobiDB-lite"/>
    </source>
</evidence>
<dbReference type="HOGENOM" id="CLU_080360_0_0_9"/>
<dbReference type="eggNOG" id="ENOG5032ZK3">
    <property type="taxonomic scope" value="Bacteria"/>
</dbReference>
<dbReference type="KEGG" id="ccb:Clocel_3320"/>
<reference evidence="2 3" key="1">
    <citation type="submission" date="2010-08" db="EMBL/GenBank/DDBJ databases">
        <title>Complete sequence of Clostridium cellulovorans 743B.</title>
        <authorList>
            <consortium name="US DOE Joint Genome Institute"/>
            <person name="Lucas S."/>
            <person name="Copeland A."/>
            <person name="Lapidus A."/>
            <person name="Cheng J.-F."/>
            <person name="Bruce D."/>
            <person name="Goodwin L."/>
            <person name="Pitluck S."/>
            <person name="Chertkov O."/>
            <person name="Detter J.C."/>
            <person name="Han C."/>
            <person name="Tapia R."/>
            <person name="Land M."/>
            <person name="Hauser L."/>
            <person name="Chang Y.-J."/>
            <person name="Jeffries C."/>
            <person name="Kyrpides N."/>
            <person name="Ivanova N."/>
            <person name="Mikhailova N."/>
            <person name="Hemme C.L."/>
            <person name="Woyke T."/>
        </authorList>
    </citation>
    <scope>NUCLEOTIDE SEQUENCE [LARGE SCALE GENOMIC DNA]</scope>
    <source>
        <strain evidence="3">ATCC 35296 / DSM 3052 / OCM 3 / 743B</strain>
    </source>
</reference>
<dbReference type="EMBL" id="CP002160">
    <property type="protein sequence ID" value="ADL53000.1"/>
    <property type="molecule type" value="Genomic_DNA"/>
</dbReference>
<dbReference type="STRING" id="573061.Clocel_3320"/>
<dbReference type="RefSeq" id="WP_010073395.1">
    <property type="nucleotide sequence ID" value="NC_014393.1"/>
</dbReference>
<dbReference type="AlphaFoldDB" id="D9SV25"/>
<dbReference type="Proteomes" id="UP000002730">
    <property type="component" value="Chromosome"/>
</dbReference>
<evidence type="ECO:0008006" key="4">
    <source>
        <dbReference type="Google" id="ProtNLM"/>
    </source>
</evidence>
<keyword evidence="3" id="KW-1185">Reference proteome</keyword>
<dbReference type="OrthoDB" id="2067190at2"/>
<dbReference type="PROSITE" id="PS51257">
    <property type="entry name" value="PROKAR_LIPOPROTEIN"/>
    <property type="match status" value="1"/>
</dbReference>
<feature type="region of interest" description="Disordered" evidence="1">
    <location>
        <begin position="29"/>
        <end position="69"/>
    </location>
</feature>
<proteinExistence type="predicted"/>
<organism evidence="2 3">
    <name type="scientific">Clostridium cellulovorans (strain ATCC 35296 / DSM 3052 / OCM 3 / 743B)</name>
    <dbReference type="NCBI Taxonomy" id="573061"/>
    <lineage>
        <taxon>Bacteria</taxon>
        <taxon>Bacillati</taxon>
        <taxon>Bacillota</taxon>
        <taxon>Clostridia</taxon>
        <taxon>Eubacteriales</taxon>
        <taxon>Clostridiaceae</taxon>
        <taxon>Clostridium</taxon>
    </lineage>
</organism>
<accession>D9SV25</accession>
<name>D9SV25_CLOC7</name>